<sequence>MMVVRITPMMIMGSVALPVSLPLHRCKRWRVMASTSKPNSEQLRSQLDMLHAEAETTRAKSNAARQRLLRLSEAAEKLKRQAAVCVQSGKEEDARQLLSQKKKVLLAMDNSRSRIQLLDQLSAKLGEAILLKESQLIGNIGSDHGFDTEEDSLPVRILPPKLETPDVTDEDKEIDPNTLKFADGDNLGSFSNGEGSSPVDKELKAISVGVHNEESIIRQLKGISSYEDFLAHLDIQLDRVEAELVTVLNVSSFVLNDDDKHKNSKVQQILELLEDVSAIRQRLVPSLNY</sequence>
<evidence type="ECO:0000256" key="2">
    <source>
        <dbReference type="SAM" id="SignalP"/>
    </source>
</evidence>
<keyword evidence="1" id="KW-0175">Coiled coil</keyword>
<feature type="chain" id="PRO_5040199352" description="GTD-binding domain-containing protein" evidence="2">
    <location>
        <begin position="17"/>
        <end position="289"/>
    </location>
</feature>
<organism evidence="3 4">
    <name type="scientific">Turnera subulata</name>
    <dbReference type="NCBI Taxonomy" id="218843"/>
    <lineage>
        <taxon>Eukaryota</taxon>
        <taxon>Viridiplantae</taxon>
        <taxon>Streptophyta</taxon>
        <taxon>Embryophyta</taxon>
        <taxon>Tracheophyta</taxon>
        <taxon>Spermatophyta</taxon>
        <taxon>Magnoliopsida</taxon>
        <taxon>eudicotyledons</taxon>
        <taxon>Gunneridae</taxon>
        <taxon>Pentapetalae</taxon>
        <taxon>rosids</taxon>
        <taxon>fabids</taxon>
        <taxon>Malpighiales</taxon>
        <taxon>Passifloraceae</taxon>
        <taxon>Turnera</taxon>
    </lineage>
</organism>
<protein>
    <recommendedName>
        <fullName evidence="5">GTD-binding domain-containing protein</fullName>
    </recommendedName>
</protein>
<feature type="coiled-coil region" evidence="1">
    <location>
        <begin position="40"/>
        <end position="81"/>
    </location>
</feature>
<dbReference type="PANTHER" id="PTHR37174:SF2">
    <property type="entry name" value="FORKHEAD-ASSOCIATED DOMAIN PROTEIN"/>
    <property type="match status" value="1"/>
</dbReference>
<evidence type="ECO:0000313" key="3">
    <source>
        <dbReference type="EMBL" id="KAJ4837790.1"/>
    </source>
</evidence>
<evidence type="ECO:0000313" key="4">
    <source>
        <dbReference type="Proteomes" id="UP001141552"/>
    </source>
</evidence>
<proteinExistence type="predicted"/>
<comment type="caution">
    <text evidence="3">The sequence shown here is derived from an EMBL/GenBank/DDBJ whole genome shotgun (WGS) entry which is preliminary data.</text>
</comment>
<evidence type="ECO:0000256" key="1">
    <source>
        <dbReference type="SAM" id="Coils"/>
    </source>
</evidence>
<feature type="signal peptide" evidence="2">
    <location>
        <begin position="1"/>
        <end position="16"/>
    </location>
</feature>
<keyword evidence="2" id="KW-0732">Signal</keyword>
<dbReference type="AlphaFoldDB" id="A0A9Q0FU67"/>
<accession>A0A9Q0FU67</accession>
<reference evidence="3" key="1">
    <citation type="submission" date="2022-02" db="EMBL/GenBank/DDBJ databases">
        <authorList>
            <person name="Henning P.M."/>
            <person name="McCubbin A.G."/>
            <person name="Shore J.S."/>
        </authorList>
    </citation>
    <scope>NUCLEOTIDE SEQUENCE</scope>
    <source>
        <strain evidence="3">F60SS</strain>
        <tissue evidence="3">Leaves</tissue>
    </source>
</reference>
<dbReference type="Proteomes" id="UP001141552">
    <property type="component" value="Unassembled WGS sequence"/>
</dbReference>
<gene>
    <name evidence="3" type="ORF">Tsubulata_046862</name>
</gene>
<name>A0A9Q0FU67_9ROSI</name>
<evidence type="ECO:0008006" key="5">
    <source>
        <dbReference type="Google" id="ProtNLM"/>
    </source>
</evidence>
<dbReference type="OrthoDB" id="772275at2759"/>
<reference evidence="3" key="2">
    <citation type="journal article" date="2023" name="Plants (Basel)">
        <title>Annotation of the Turnera subulata (Passifloraceae) Draft Genome Reveals the S-Locus Evolved after the Divergence of Turneroideae from Passifloroideae in a Stepwise Manner.</title>
        <authorList>
            <person name="Henning P.M."/>
            <person name="Roalson E.H."/>
            <person name="Mir W."/>
            <person name="McCubbin A.G."/>
            <person name="Shore J.S."/>
        </authorList>
    </citation>
    <scope>NUCLEOTIDE SEQUENCE</scope>
    <source>
        <strain evidence="3">F60SS</strain>
    </source>
</reference>
<keyword evidence="4" id="KW-1185">Reference proteome</keyword>
<dbReference type="EMBL" id="JAKUCV010003734">
    <property type="protein sequence ID" value="KAJ4837790.1"/>
    <property type="molecule type" value="Genomic_DNA"/>
</dbReference>
<dbReference type="PANTHER" id="PTHR37174">
    <property type="entry name" value="FORKHEAD-ASSOCIATED DOMAIN PROTEIN"/>
    <property type="match status" value="1"/>
</dbReference>